<dbReference type="HOGENOM" id="CLU_2525738_0_0_0"/>
<name>L0DK34_SINAD</name>
<reference evidence="1 2" key="1">
    <citation type="submission" date="2012-02" db="EMBL/GenBank/DDBJ databases">
        <title>Complete sequence of chromosome of Singulisphaera acidiphila DSM 18658.</title>
        <authorList>
            <consortium name="US DOE Joint Genome Institute (JGI-PGF)"/>
            <person name="Lucas S."/>
            <person name="Copeland A."/>
            <person name="Lapidus A."/>
            <person name="Glavina del Rio T."/>
            <person name="Dalin E."/>
            <person name="Tice H."/>
            <person name="Bruce D."/>
            <person name="Goodwin L."/>
            <person name="Pitluck S."/>
            <person name="Peters L."/>
            <person name="Ovchinnikova G."/>
            <person name="Chertkov O."/>
            <person name="Kyrpides N."/>
            <person name="Mavromatis K."/>
            <person name="Ivanova N."/>
            <person name="Brettin T."/>
            <person name="Detter J.C."/>
            <person name="Han C."/>
            <person name="Larimer F."/>
            <person name="Land M."/>
            <person name="Hauser L."/>
            <person name="Markowitz V."/>
            <person name="Cheng J.-F."/>
            <person name="Hugenholtz P."/>
            <person name="Woyke T."/>
            <person name="Wu D."/>
            <person name="Tindall B."/>
            <person name="Pomrenke H."/>
            <person name="Brambilla E."/>
            <person name="Klenk H.-P."/>
            <person name="Eisen J.A."/>
        </authorList>
    </citation>
    <scope>NUCLEOTIDE SEQUENCE [LARGE SCALE GENOMIC DNA]</scope>
    <source>
        <strain evidence="2">ATCC BAA-1392 / DSM 18658 / VKM B-2454 / MOB10</strain>
    </source>
</reference>
<dbReference type="Proteomes" id="UP000010798">
    <property type="component" value="Chromosome"/>
</dbReference>
<evidence type="ECO:0000313" key="1">
    <source>
        <dbReference type="EMBL" id="AGA29006.1"/>
    </source>
</evidence>
<evidence type="ECO:0000313" key="2">
    <source>
        <dbReference type="Proteomes" id="UP000010798"/>
    </source>
</evidence>
<protein>
    <submittedName>
        <fullName evidence="1">Uncharacterized protein</fullName>
    </submittedName>
</protein>
<organism evidence="1 2">
    <name type="scientific">Singulisphaera acidiphila (strain ATCC BAA-1392 / DSM 18658 / VKM B-2454 / MOB10)</name>
    <dbReference type="NCBI Taxonomy" id="886293"/>
    <lineage>
        <taxon>Bacteria</taxon>
        <taxon>Pseudomonadati</taxon>
        <taxon>Planctomycetota</taxon>
        <taxon>Planctomycetia</taxon>
        <taxon>Isosphaerales</taxon>
        <taxon>Isosphaeraceae</taxon>
        <taxon>Singulisphaera</taxon>
    </lineage>
</organism>
<proteinExistence type="predicted"/>
<dbReference type="KEGG" id="saci:Sinac_4847"/>
<accession>L0DK34</accession>
<keyword evidence="2" id="KW-1185">Reference proteome</keyword>
<gene>
    <name evidence="1" type="ordered locus">Sinac_4847</name>
</gene>
<dbReference type="AlphaFoldDB" id="L0DK34"/>
<dbReference type="EMBL" id="CP003364">
    <property type="protein sequence ID" value="AGA29006.1"/>
    <property type="molecule type" value="Genomic_DNA"/>
</dbReference>
<sequence>MSHGTGDGFDLEQCVQRLGEASFRRLEGLIARDLAPGDWNRIVVVDANDEAIETRSIVEAIAMKKADDAEATGSSLEESQGRVV</sequence>
<dbReference type="RefSeq" id="WP_015248115.1">
    <property type="nucleotide sequence ID" value="NC_019892.1"/>
</dbReference>